<accession>A0A0R3Q0Q1</accession>
<evidence type="ECO:0000256" key="6">
    <source>
        <dbReference type="ARBA" id="ARBA00022833"/>
    </source>
</evidence>
<keyword evidence="11" id="KW-1185">Reference proteome</keyword>
<dbReference type="Proteomes" id="UP000267027">
    <property type="component" value="Unassembled WGS sequence"/>
</dbReference>
<dbReference type="GO" id="GO:0005765">
    <property type="term" value="C:lysosomal membrane"/>
    <property type="evidence" value="ECO:0007669"/>
    <property type="project" value="UniProtKB-SubCell"/>
</dbReference>
<evidence type="ECO:0000256" key="7">
    <source>
        <dbReference type="ARBA" id="ARBA00023136"/>
    </source>
</evidence>
<protein>
    <submittedName>
        <fullName evidence="12">LITAF domain-containing protein</fullName>
    </submittedName>
</protein>
<dbReference type="AlphaFoldDB" id="A0A0R3Q0Q1"/>
<evidence type="ECO:0000256" key="1">
    <source>
        <dbReference type="ARBA" id="ARBA00004414"/>
    </source>
</evidence>
<dbReference type="STRING" id="334426.A0A0R3Q0Q1"/>
<comment type="subcellular location">
    <subcellularLocation>
        <location evidence="2">Endosome membrane</location>
        <topology evidence="2">Peripheral membrane protein</topology>
    </subcellularLocation>
    <subcellularLocation>
        <location evidence="1">Late endosome membrane</location>
    </subcellularLocation>
    <subcellularLocation>
        <location evidence="3">Lysosome membrane</location>
        <topology evidence="3">Peripheral membrane protein</topology>
        <orientation evidence="3">Cytoplasmic side</orientation>
    </subcellularLocation>
</comment>
<dbReference type="PROSITE" id="PS51837">
    <property type="entry name" value="LITAF"/>
    <property type="match status" value="1"/>
</dbReference>
<dbReference type="OrthoDB" id="4713066at2759"/>
<feature type="transmembrane region" description="Helical" evidence="8">
    <location>
        <begin position="40"/>
        <end position="64"/>
    </location>
</feature>
<sequence>STTLADVSAVSPSSEPHATIISCSKLPHWKSRKMSHIERVAGVLPWIVCGICVLLGFFLFLIPWCFCCLPFCVDQCLDVVHSCPACKRNLGRFNRV</sequence>
<feature type="domain" description="LITAF" evidence="9">
    <location>
        <begin position="1"/>
        <end position="95"/>
    </location>
</feature>
<dbReference type="PANTHER" id="PTHR23292">
    <property type="entry name" value="LIPOPOLYSACCHARIDE-INDUCED TUMOR NECROSIS FACTOR-ALPHA FACTOR"/>
    <property type="match status" value="1"/>
</dbReference>
<evidence type="ECO:0000256" key="3">
    <source>
        <dbReference type="ARBA" id="ARBA00004630"/>
    </source>
</evidence>
<evidence type="ECO:0000313" key="12">
    <source>
        <dbReference type="WBParaSite" id="ACOC_0001251801-mRNA-1"/>
    </source>
</evidence>
<name>A0A0R3Q0Q1_ANGCS</name>
<gene>
    <name evidence="10" type="ORF">ACOC_LOCUS12519</name>
</gene>
<dbReference type="GO" id="GO:0031902">
    <property type="term" value="C:late endosome membrane"/>
    <property type="evidence" value="ECO:0007669"/>
    <property type="project" value="UniProtKB-SubCell"/>
</dbReference>
<dbReference type="PANTHER" id="PTHR23292:SF6">
    <property type="entry name" value="FI16602P1-RELATED"/>
    <property type="match status" value="1"/>
</dbReference>
<keyword evidence="6" id="KW-0862">Zinc</keyword>
<dbReference type="OMA" id="RKMSHIE"/>
<evidence type="ECO:0000259" key="9">
    <source>
        <dbReference type="PROSITE" id="PS51837"/>
    </source>
</evidence>
<evidence type="ECO:0000313" key="11">
    <source>
        <dbReference type="Proteomes" id="UP000267027"/>
    </source>
</evidence>
<keyword evidence="5" id="KW-0479">Metal-binding</keyword>
<proteinExistence type="inferred from homology"/>
<evidence type="ECO:0000256" key="5">
    <source>
        <dbReference type="ARBA" id="ARBA00022723"/>
    </source>
</evidence>
<evidence type="ECO:0000256" key="2">
    <source>
        <dbReference type="ARBA" id="ARBA00004481"/>
    </source>
</evidence>
<dbReference type="InterPro" id="IPR006629">
    <property type="entry name" value="LITAF"/>
</dbReference>
<dbReference type="InterPro" id="IPR037519">
    <property type="entry name" value="LITAF_fam"/>
</dbReference>
<keyword evidence="8" id="KW-1133">Transmembrane helix</keyword>
<dbReference type="WBParaSite" id="ACOC_0001251801-mRNA-1">
    <property type="protein sequence ID" value="ACOC_0001251801-mRNA-1"/>
    <property type="gene ID" value="ACOC_0001251801"/>
</dbReference>
<evidence type="ECO:0000256" key="4">
    <source>
        <dbReference type="ARBA" id="ARBA00005975"/>
    </source>
</evidence>
<comment type="similarity">
    <text evidence="4">Belongs to the CDIP1/LITAF family.</text>
</comment>
<dbReference type="Pfam" id="PF10601">
    <property type="entry name" value="zf-LITAF-like"/>
    <property type="match status" value="1"/>
</dbReference>
<keyword evidence="8" id="KW-0812">Transmembrane</keyword>
<organism evidence="12">
    <name type="scientific">Angiostrongylus costaricensis</name>
    <name type="common">Nematode worm</name>
    <dbReference type="NCBI Taxonomy" id="334426"/>
    <lineage>
        <taxon>Eukaryota</taxon>
        <taxon>Metazoa</taxon>
        <taxon>Ecdysozoa</taxon>
        <taxon>Nematoda</taxon>
        <taxon>Chromadorea</taxon>
        <taxon>Rhabditida</taxon>
        <taxon>Rhabditina</taxon>
        <taxon>Rhabditomorpha</taxon>
        <taxon>Strongyloidea</taxon>
        <taxon>Metastrongylidae</taxon>
        <taxon>Angiostrongylus</taxon>
    </lineage>
</organism>
<reference evidence="10 11" key="2">
    <citation type="submission" date="2018-11" db="EMBL/GenBank/DDBJ databases">
        <authorList>
            <consortium name="Pathogen Informatics"/>
        </authorList>
    </citation>
    <scope>NUCLEOTIDE SEQUENCE [LARGE SCALE GENOMIC DNA]</scope>
    <source>
        <strain evidence="10 11">Costa Rica</strain>
    </source>
</reference>
<dbReference type="EMBL" id="UYYA01005073">
    <property type="protein sequence ID" value="VDM64104.1"/>
    <property type="molecule type" value="Genomic_DNA"/>
</dbReference>
<evidence type="ECO:0000313" key="10">
    <source>
        <dbReference type="EMBL" id="VDM64104.1"/>
    </source>
</evidence>
<evidence type="ECO:0000256" key="8">
    <source>
        <dbReference type="SAM" id="Phobius"/>
    </source>
</evidence>
<dbReference type="GO" id="GO:0008270">
    <property type="term" value="F:zinc ion binding"/>
    <property type="evidence" value="ECO:0007669"/>
    <property type="project" value="TreeGrafter"/>
</dbReference>
<reference evidence="12" key="1">
    <citation type="submission" date="2017-02" db="UniProtKB">
        <authorList>
            <consortium name="WormBaseParasite"/>
        </authorList>
    </citation>
    <scope>IDENTIFICATION</scope>
</reference>
<dbReference type="SMART" id="SM00714">
    <property type="entry name" value="LITAF"/>
    <property type="match status" value="1"/>
</dbReference>
<keyword evidence="7 8" id="KW-0472">Membrane</keyword>